<organism evidence="1 2">
    <name type="scientific">Corynebacterium amycolatum</name>
    <dbReference type="NCBI Taxonomy" id="43765"/>
    <lineage>
        <taxon>Bacteria</taxon>
        <taxon>Bacillati</taxon>
        <taxon>Actinomycetota</taxon>
        <taxon>Actinomycetes</taxon>
        <taxon>Mycobacteriales</taxon>
        <taxon>Corynebacteriaceae</taxon>
        <taxon>Corynebacterium</taxon>
    </lineage>
</organism>
<dbReference type="Proteomes" id="UP000594774">
    <property type="component" value="Chromosome"/>
</dbReference>
<protein>
    <recommendedName>
        <fullName evidence="3">ABC transporter permease</fullName>
    </recommendedName>
</protein>
<sequence length="45" mass="4999">MQVRFAAPVLSAAQLLSAALVLLAALVLHVVLRQPRFQSWVDSRR</sequence>
<gene>
    <name evidence="1" type="ORF">I6G95_01675</name>
</gene>
<dbReference type="RefSeq" id="WP_197914987.1">
    <property type="nucleotide sequence ID" value="NZ_CP065628.1"/>
</dbReference>
<proteinExistence type="predicted"/>
<evidence type="ECO:0008006" key="3">
    <source>
        <dbReference type="Google" id="ProtNLM"/>
    </source>
</evidence>
<reference evidence="1 2" key="1">
    <citation type="submission" date="2020-12" db="EMBL/GenBank/DDBJ databases">
        <title>FDA dAtabase for Regulatory Grade micrObial Sequences (FDA-ARGOS): Supporting development and validation of Infectious Disease Dx tests.</title>
        <authorList>
            <person name="Sproer C."/>
            <person name="Gronow S."/>
            <person name="Severitt S."/>
            <person name="Schroder I."/>
            <person name="Tallon L."/>
            <person name="Sadzewicz L."/>
            <person name="Zhao X."/>
            <person name="Boylan J."/>
            <person name="Ott S."/>
            <person name="Bowen H."/>
            <person name="Vavikolanu K."/>
            <person name="Mehta A."/>
            <person name="Aluvathingal J."/>
            <person name="Nadendla S."/>
            <person name="Lowell S."/>
            <person name="Myers T."/>
            <person name="Yan Y."/>
            <person name="Sichtig H."/>
        </authorList>
    </citation>
    <scope>NUCLEOTIDE SEQUENCE [LARGE SCALE GENOMIC DNA]</scope>
    <source>
        <strain evidence="1 2">FDAARGOS_938</strain>
    </source>
</reference>
<evidence type="ECO:0000313" key="2">
    <source>
        <dbReference type="Proteomes" id="UP000594774"/>
    </source>
</evidence>
<name>A0AB37GGU1_CORAY</name>
<dbReference type="AlphaFoldDB" id="A0AB37GGU1"/>
<evidence type="ECO:0000313" key="1">
    <source>
        <dbReference type="EMBL" id="QPR31215.1"/>
    </source>
</evidence>
<dbReference type="EMBL" id="CP065628">
    <property type="protein sequence ID" value="QPR31215.1"/>
    <property type="molecule type" value="Genomic_DNA"/>
</dbReference>
<accession>A0AB37GGU1</accession>